<dbReference type="EMBL" id="JASBNA010000015">
    <property type="protein sequence ID" value="KAK7686839.1"/>
    <property type="molecule type" value="Genomic_DNA"/>
</dbReference>
<evidence type="ECO:0000259" key="1">
    <source>
        <dbReference type="Pfam" id="PF26153"/>
    </source>
</evidence>
<accession>A0AAW0G5X8</accession>
<keyword evidence="3" id="KW-1185">Reference proteome</keyword>
<feature type="domain" description="Tag1-like fifth Ig-like" evidence="1">
    <location>
        <begin position="87"/>
        <end position="195"/>
    </location>
</feature>
<organism evidence="2 3">
    <name type="scientific">Cerrena zonata</name>
    <dbReference type="NCBI Taxonomy" id="2478898"/>
    <lineage>
        <taxon>Eukaryota</taxon>
        <taxon>Fungi</taxon>
        <taxon>Dikarya</taxon>
        <taxon>Basidiomycota</taxon>
        <taxon>Agaricomycotina</taxon>
        <taxon>Agaricomycetes</taxon>
        <taxon>Polyporales</taxon>
        <taxon>Cerrenaceae</taxon>
        <taxon>Cerrena</taxon>
    </lineage>
</organism>
<protein>
    <recommendedName>
        <fullName evidence="1">Tag1-like fifth Ig-like domain-containing protein</fullName>
    </recommendedName>
</protein>
<gene>
    <name evidence="2" type="ORF">QCA50_009914</name>
</gene>
<dbReference type="InterPro" id="IPR059066">
    <property type="entry name" value="Ig_Tag1-like_5th"/>
</dbReference>
<comment type="caution">
    <text evidence="2">The sequence shown here is derived from an EMBL/GenBank/DDBJ whole genome shotgun (WGS) entry which is preliminary data.</text>
</comment>
<dbReference type="AlphaFoldDB" id="A0AAW0G5X8"/>
<reference evidence="2 3" key="1">
    <citation type="submission" date="2022-09" db="EMBL/GenBank/DDBJ databases">
        <authorList>
            <person name="Palmer J.M."/>
        </authorList>
    </citation>
    <scope>NUCLEOTIDE SEQUENCE [LARGE SCALE GENOMIC DNA]</scope>
    <source>
        <strain evidence="2 3">DSM 7382</strain>
    </source>
</reference>
<dbReference type="Proteomes" id="UP001385951">
    <property type="component" value="Unassembled WGS sequence"/>
</dbReference>
<evidence type="ECO:0000313" key="3">
    <source>
        <dbReference type="Proteomes" id="UP001385951"/>
    </source>
</evidence>
<name>A0AAW0G5X8_9APHY</name>
<evidence type="ECO:0000313" key="2">
    <source>
        <dbReference type="EMBL" id="KAK7686839.1"/>
    </source>
</evidence>
<proteinExistence type="predicted"/>
<sequence>MGTRIGSVGCADLFILKKEWVNSILEIRLNPKDDLDKISLERLEGKVKHNKPLGQLLSQLTIEDVQIPDIYIEPPQSKDPEISEVSKHKSPFLIESTIHILNSEVELTIYNPISNSDILVHLQQAEAQYKGEILGHLAQLQTLKVSPGIYKTPRMPLKINNGIGMDILRKAINGQLDVEVIAVFDITLDNYSMQLFYEGLGLTSNIKL</sequence>
<dbReference type="Pfam" id="PF26153">
    <property type="entry name" value="LEA-2L_5"/>
    <property type="match status" value="1"/>
</dbReference>